<name>A0A8R1I3I6_CAEJA</name>
<keyword evidence="1" id="KW-1133">Transmembrane helix</keyword>
<reference evidence="3" key="2">
    <citation type="submission" date="2022-06" db="UniProtKB">
        <authorList>
            <consortium name="EnsemblMetazoa"/>
        </authorList>
    </citation>
    <scope>IDENTIFICATION</scope>
    <source>
        <strain evidence="3">DF5081</strain>
    </source>
</reference>
<sequence>MGNTLAGELPSSWDDYDVKKWKEEARKRQACIYLQFEGSQFHDISELNHALRITKICFAIYGPPTDDAKDLETAYSSEQREYAGKIYNKIYEVWREAPEKGFKLGFLFIFCKEQVSEEETKKGNVKEYQVPLFRLLWERKPKADGGYTDTNRYIDTACRVYDSADDWKNNNTMPMMKYCHPKNLFYTCHPEYTYKFDPDEEPTLGFNTSPACDLSSRIFRSADVVVSVVGMSVGVASLFTPAGFISGPILLGVGGTSGVYGFGRAIHRLYDKGSHGESLSDLESVLLFLSIAASPLHVLSGFANARLASGAAAGRIFSQSQRVLATLLIWSTLGIDSFAFILNLSNLINKYNDDKLTTLDVLQFSVTTLFFANTLIQPKTAYGVIERAQQQRIDSISKGMSDETAKDAFKAFLDKNKNSGDIKDTSKIIRTLNKMEDSNAFFKTSGNDVTIGGRKGNTVLMKNGDPATRVNPNKFVRDGK</sequence>
<feature type="domain" description="DUF4781" evidence="2">
    <location>
        <begin position="130"/>
        <end position="433"/>
    </location>
</feature>
<accession>A0A8R1I3I6</accession>
<dbReference type="PANTHER" id="PTHR21115">
    <property type="entry name" value="GH06117P-RELATED"/>
    <property type="match status" value="1"/>
</dbReference>
<feature type="transmembrane region" description="Helical" evidence="1">
    <location>
        <begin position="284"/>
        <end position="303"/>
    </location>
</feature>
<organism evidence="3 4">
    <name type="scientific">Caenorhabditis japonica</name>
    <dbReference type="NCBI Taxonomy" id="281687"/>
    <lineage>
        <taxon>Eukaryota</taxon>
        <taxon>Metazoa</taxon>
        <taxon>Ecdysozoa</taxon>
        <taxon>Nematoda</taxon>
        <taxon>Chromadorea</taxon>
        <taxon>Rhabditida</taxon>
        <taxon>Rhabditina</taxon>
        <taxon>Rhabditomorpha</taxon>
        <taxon>Rhabditoidea</taxon>
        <taxon>Rhabditidae</taxon>
        <taxon>Peloderinae</taxon>
        <taxon>Caenorhabditis</taxon>
    </lineage>
</organism>
<feature type="transmembrane region" description="Helical" evidence="1">
    <location>
        <begin position="245"/>
        <end position="263"/>
    </location>
</feature>
<reference evidence="4" key="1">
    <citation type="submission" date="2010-08" db="EMBL/GenBank/DDBJ databases">
        <authorList>
            <consortium name="Caenorhabditis japonica Sequencing Consortium"/>
            <person name="Wilson R.K."/>
        </authorList>
    </citation>
    <scope>NUCLEOTIDE SEQUENCE [LARGE SCALE GENOMIC DNA]</scope>
    <source>
        <strain evidence="4">DF5081</strain>
    </source>
</reference>
<dbReference type="PANTHER" id="PTHR21115:SF0">
    <property type="entry name" value="GH06117P-RELATED"/>
    <property type="match status" value="1"/>
</dbReference>
<keyword evidence="1" id="KW-0472">Membrane</keyword>
<feature type="transmembrane region" description="Helical" evidence="1">
    <location>
        <begin position="323"/>
        <end position="342"/>
    </location>
</feature>
<dbReference type="AlphaFoldDB" id="A0A8R1I3I6"/>
<evidence type="ECO:0000313" key="3">
    <source>
        <dbReference type="EnsemblMetazoa" id="CJA14164.1"/>
    </source>
</evidence>
<proteinExistence type="predicted"/>
<dbReference type="EnsemblMetazoa" id="CJA14164.1">
    <property type="protein sequence ID" value="CJA14164.1"/>
    <property type="gene ID" value="WBGene00133368"/>
</dbReference>
<dbReference type="Pfam" id="PF16013">
    <property type="entry name" value="DUF4781"/>
    <property type="match status" value="1"/>
</dbReference>
<keyword evidence="1" id="KW-0812">Transmembrane</keyword>
<protein>
    <submittedName>
        <fullName evidence="3">DUF4781 domain-containing protein</fullName>
    </submittedName>
</protein>
<evidence type="ECO:0000256" key="1">
    <source>
        <dbReference type="SAM" id="Phobius"/>
    </source>
</evidence>
<evidence type="ECO:0000259" key="2">
    <source>
        <dbReference type="Pfam" id="PF16013"/>
    </source>
</evidence>
<dbReference type="Proteomes" id="UP000005237">
    <property type="component" value="Unassembled WGS sequence"/>
</dbReference>
<dbReference type="InterPro" id="IPR031962">
    <property type="entry name" value="DUF4781"/>
</dbReference>
<keyword evidence="4" id="KW-1185">Reference proteome</keyword>
<evidence type="ECO:0000313" key="4">
    <source>
        <dbReference type="Proteomes" id="UP000005237"/>
    </source>
</evidence>